<dbReference type="PANTHER" id="PTHR28399">
    <property type="entry name" value="BARTTIN"/>
    <property type="match status" value="1"/>
</dbReference>
<sequence length="172" mass="18662">MAENKPYRYGLIVLGLLLVCFGLFVMSVEEPQVFGTFCVMGALMVATGSVWSVCQCYPKVTFISPSQEQFQVTEDKGLQAGTSPPHARDGPSDQIKAPLAEFTEDVPDTPTLPSGVRRESPTAPNGSSTPIPATPRLESEPDLYYGRVEDSCYISDLLDSDSECEKTQSGRS</sequence>
<dbReference type="GO" id="GO:0006821">
    <property type="term" value="P:chloride transport"/>
    <property type="evidence" value="ECO:0007669"/>
    <property type="project" value="InterPro"/>
</dbReference>
<dbReference type="GO" id="GO:0017081">
    <property type="term" value="F:chloride channel regulator activity"/>
    <property type="evidence" value="ECO:0007669"/>
    <property type="project" value="TreeGrafter"/>
</dbReference>
<name>A0AAY4D5M8_9TELE</name>
<keyword evidence="2" id="KW-0812">Transmembrane</keyword>
<dbReference type="PANTHER" id="PTHR28399:SF1">
    <property type="entry name" value="BARTTIN"/>
    <property type="match status" value="1"/>
</dbReference>
<keyword evidence="4" id="KW-1185">Reference proteome</keyword>
<evidence type="ECO:0000256" key="1">
    <source>
        <dbReference type="SAM" id="MobiDB-lite"/>
    </source>
</evidence>
<dbReference type="GeneTree" id="ENSGT00390000008549"/>
<dbReference type="AlphaFoldDB" id="A0AAY4D5M8"/>
<organism evidence="3 4">
    <name type="scientific">Denticeps clupeoides</name>
    <name type="common">denticle herring</name>
    <dbReference type="NCBI Taxonomy" id="299321"/>
    <lineage>
        <taxon>Eukaryota</taxon>
        <taxon>Metazoa</taxon>
        <taxon>Chordata</taxon>
        <taxon>Craniata</taxon>
        <taxon>Vertebrata</taxon>
        <taxon>Euteleostomi</taxon>
        <taxon>Actinopterygii</taxon>
        <taxon>Neopterygii</taxon>
        <taxon>Teleostei</taxon>
        <taxon>Clupei</taxon>
        <taxon>Clupeiformes</taxon>
        <taxon>Denticipitoidei</taxon>
        <taxon>Denticipitidae</taxon>
        <taxon>Denticeps</taxon>
    </lineage>
</organism>
<evidence type="ECO:0000313" key="3">
    <source>
        <dbReference type="Ensembl" id="ENSDCDP00010040434.1"/>
    </source>
</evidence>
<protein>
    <recommendedName>
        <fullName evidence="5">Barttin</fullName>
    </recommendedName>
</protein>
<reference evidence="3" key="2">
    <citation type="submission" date="2025-08" db="UniProtKB">
        <authorList>
            <consortium name="Ensembl"/>
        </authorList>
    </citation>
    <scope>IDENTIFICATION</scope>
</reference>
<reference evidence="3" key="3">
    <citation type="submission" date="2025-09" db="UniProtKB">
        <authorList>
            <consortium name="Ensembl"/>
        </authorList>
    </citation>
    <scope>IDENTIFICATION</scope>
</reference>
<feature type="region of interest" description="Disordered" evidence="1">
    <location>
        <begin position="73"/>
        <end position="142"/>
    </location>
</feature>
<dbReference type="RefSeq" id="XP_028817095.1">
    <property type="nucleotide sequence ID" value="XM_028961262.1"/>
</dbReference>
<accession>A0AAY4D5M8</accession>
<dbReference type="GO" id="GO:0016323">
    <property type="term" value="C:basolateral plasma membrane"/>
    <property type="evidence" value="ECO:0007669"/>
    <property type="project" value="TreeGrafter"/>
</dbReference>
<dbReference type="InterPro" id="IPR029181">
    <property type="entry name" value="Barttin"/>
</dbReference>
<feature type="compositionally biased region" description="Polar residues" evidence="1">
    <location>
        <begin position="122"/>
        <end position="131"/>
    </location>
</feature>
<feature type="transmembrane region" description="Helical" evidence="2">
    <location>
        <begin position="33"/>
        <end position="53"/>
    </location>
</feature>
<evidence type="ECO:0008006" key="5">
    <source>
        <dbReference type="Google" id="ProtNLM"/>
    </source>
</evidence>
<reference evidence="3 4" key="1">
    <citation type="submission" date="2020-06" db="EMBL/GenBank/DDBJ databases">
        <authorList>
            <consortium name="Wellcome Sanger Institute Data Sharing"/>
        </authorList>
    </citation>
    <scope>NUCLEOTIDE SEQUENCE [LARGE SCALE GENOMIC DNA]</scope>
</reference>
<dbReference type="Proteomes" id="UP000694580">
    <property type="component" value="Chromosome 19"/>
</dbReference>
<evidence type="ECO:0000256" key="2">
    <source>
        <dbReference type="SAM" id="Phobius"/>
    </source>
</evidence>
<evidence type="ECO:0000313" key="4">
    <source>
        <dbReference type="Proteomes" id="UP000694580"/>
    </source>
</evidence>
<keyword evidence="2" id="KW-0472">Membrane</keyword>
<proteinExistence type="predicted"/>
<dbReference type="Pfam" id="PF15462">
    <property type="entry name" value="Barttin"/>
    <property type="match status" value="1"/>
</dbReference>
<keyword evidence="2" id="KW-1133">Transmembrane helix</keyword>
<gene>
    <name evidence="3" type="primary">BSND</name>
</gene>
<dbReference type="Ensembl" id="ENSDCDT00010050304.1">
    <property type="protein sequence ID" value="ENSDCDP00010040434.1"/>
    <property type="gene ID" value="ENSDCDG00010025818.1"/>
</dbReference>
<dbReference type="GeneID" id="114768860"/>
<feature type="transmembrane region" description="Helical" evidence="2">
    <location>
        <begin position="6"/>
        <end position="26"/>
    </location>
</feature>